<sequence length="63" mass="7108">MQQRLQRKRRFTDAWSCRDDDQVGRLPSSGEVIQRAESGGNPCHVLIGVEMPHPRLPDGVRPA</sequence>
<dbReference type="AlphaFoldDB" id="A0A0K0GJF0"/>
<dbReference type="Proteomes" id="UP000001740">
    <property type="component" value="Chromosome"/>
</dbReference>
<protein>
    <submittedName>
        <fullName evidence="1">Uncharacterized protein</fullName>
    </submittedName>
</protein>
<organism evidence="1 2">
    <name type="scientific">Xanthomonas oryzae pv. oryzae (strain PXO99A)</name>
    <dbReference type="NCBI Taxonomy" id="360094"/>
    <lineage>
        <taxon>Bacteria</taxon>
        <taxon>Pseudomonadati</taxon>
        <taxon>Pseudomonadota</taxon>
        <taxon>Gammaproteobacteria</taxon>
        <taxon>Lysobacterales</taxon>
        <taxon>Lysobacteraceae</taxon>
        <taxon>Xanthomonas</taxon>
    </lineage>
</organism>
<accession>A0A0K0GJF0</accession>
<evidence type="ECO:0000313" key="1">
    <source>
        <dbReference type="EMBL" id="ACD58325.1"/>
    </source>
</evidence>
<dbReference type="EMBL" id="CP000967">
    <property type="protein sequence ID" value="ACD58325.1"/>
    <property type="molecule type" value="Genomic_DNA"/>
</dbReference>
<reference evidence="1 2" key="1">
    <citation type="journal article" date="2008" name="BMC Genomics">
        <title>Genome sequence and rapid evolution of the rice pathogen Xanthomonas oryzae pv. oryzae PXO99A.</title>
        <authorList>
            <person name="Salzberg S.L."/>
            <person name="Sommer D.D."/>
            <person name="Schatz M.C."/>
            <person name="Phillippy A.M."/>
            <person name="Rabinowicz P.D."/>
            <person name="Tsuge S."/>
            <person name="Furutani A."/>
            <person name="Ochiai H."/>
            <person name="Delcher A.L."/>
            <person name="Kelley D."/>
            <person name="Madupu R."/>
            <person name="Puiu D."/>
            <person name="Radune D."/>
            <person name="Shumway M."/>
            <person name="Trapnell C."/>
            <person name="Aparna G."/>
            <person name="Jha G."/>
            <person name="Pandey A."/>
            <person name="Patil P.B."/>
            <person name="Ishihara H."/>
            <person name="Meyer D.F."/>
            <person name="Szurek B."/>
            <person name="Verdier V."/>
            <person name="Koebnik R."/>
            <person name="Dow J.M."/>
            <person name="Ryan R.P."/>
            <person name="Hirata H."/>
            <person name="Tsuyumu S."/>
            <person name="Won Lee S."/>
            <person name="Seo Y.S."/>
            <person name="Sriariyanum M."/>
            <person name="Ronald P.C."/>
            <person name="Sonti R.V."/>
            <person name="Van Sluys M.A."/>
            <person name="Leach J.E."/>
            <person name="White F.F."/>
            <person name="Bogdanove A.J."/>
        </authorList>
    </citation>
    <scope>NUCLEOTIDE SEQUENCE [LARGE SCALE GENOMIC DNA]</scope>
    <source>
        <strain evidence="1 2">PXO99A</strain>
    </source>
</reference>
<name>A0A0K0GJF0_XANOP</name>
<gene>
    <name evidence="1" type="ordered locus">PXO_05542</name>
</gene>
<evidence type="ECO:0000313" key="2">
    <source>
        <dbReference type="Proteomes" id="UP000001740"/>
    </source>
</evidence>
<dbReference type="HOGENOM" id="CLU_2884864_0_0_6"/>
<dbReference type="KEGG" id="xop:PXO_05542"/>
<proteinExistence type="predicted"/>